<keyword evidence="5" id="KW-1185">Reference proteome</keyword>
<protein>
    <recommendedName>
        <fullName evidence="6">TIR domain-containing protein</fullName>
    </recommendedName>
</protein>
<reference evidence="5" key="1">
    <citation type="submission" date="2016-02" db="EMBL/GenBank/DDBJ databases">
        <authorList>
            <person name="Wibberg D."/>
        </authorList>
    </citation>
    <scope>NUCLEOTIDE SEQUENCE [LARGE SCALE GENOMIC DNA]</scope>
</reference>
<feature type="domain" description="TIR" evidence="2">
    <location>
        <begin position="95"/>
        <end position="204"/>
    </location>
</feature>
<name>A0A1C3NYQ7_9ACTN</name>
<dbReference type="InterPro" id="IPR049052">
    <property type="entry name" value="nSTAND1"/>
</dbReference>
<dbReference type="Gene3D" id="3.40.50.10140">
    <property type="entry name" value="Toll/interleukin-1 receptor homology (TIR) domain"/>
    <property type="match status" value="1"/>
</dbReference>
<dbReference type="Pfam" id="PF20703">
    <property type="entry name" value="nSTAND1"/>
    <property type="match status" value="1"/>
</dbReference>
<feature type="region of interest" description="Disordered" evidence="1">
    <location>
        <begin position="873"/>
        <end position="936"/>
    </location>
</feature>
<dbReference type="SUPFAM" id="SSF52200">
    <property type="entry name" value="Toll/Interleukin receptor TIR domain"/>
    <property type="match status" value="1"/>
</dbReference>
<proteinExistence type="predicted"/>
<accession>A0A1C3NYQ7</accession>
<dbReference type="InterPro" id="IPR035897">
    <property type="entry name" value="Toll_tir_struct_dom_sf"/>
</dbReference>
<dbReference type="Pfam" id="PF13676">
    <property type="entry name" value="TIR_2"/>
    <property type="match status" value="1"/>
</dbReference>
<evidence type="ECO:0008006" key="6">
    <source>
        <dbReference type="Google" id="ProtNLM"/>
    </source>
</evidence>
<dbReference type="InterPro" id="IPR027417">
    <property type="entry name" value="P-loop_NTPase"/>
</dbReference>
<evidence type="ECO:0000313" key="4">
    <source>
        <dbReference type="EMBL" id="SBW22709.1"/>
    </source>
</evidence>
<dbReference type="AlphaFoldDB" id="A0A1C3NYQ7"/>
<dbReference type="SUPFAM" id="SSF52540">
    <property type="entry name" value="P-loop containing nucleoside triphosphate hydrolases"/>
    <property type="match status" value="1"/>
</dbReference>
<dbReference type="EMBL" id="FLUV01001271">
    <property type="protein sequence ID" value="SBW22709.1"/>
    <property type="molecule type" value="Genomic_DNA"/>
</dbReference>
<feature type="compositionally biased region" description="Low complexity" evidence="1">
    <location>
        <begin position="873"/>
        <end position="887"/>
    </location>
</feature>
<sequence length="936" mass="103172">MWQAEGTANRNRLTALSQGSVPLIRPVRDGRTDIAFTRATIRLGREASWLLSLLWTALPSRAGNVRLRTAWVAARHRGTGGVRVQPDGGTSKVRVFISHASEDYEKAREVSGWLADAGHKPFLAHHSRFGVPAGDDWFDWIHEKLRQCDAVVFLLSGHFRASQWCPIEIALARVHGRILLPIILEQGERHDYLKREQNVDFAEAADRILRRLEPPVPATTGIRPFPGLRSFTSDNADYFFGRDPDVRNLTGLLRRPPRRGEPEVVVVVGPSGCGKSSLVNAGVLPELDRSSPEFVVLPPLVPRDDPIRALSQKISAYAVNYDLPMSALRLTPLDLQERLADEDGLSRIVDDLLLVRPGGEGRVLLTVDQAEELLRGEAQQQNTAFLAAVRQALLASSLTVVMTIRSEFLDELILAPGFAGTRFDTYAVGLLDPQGLREVIEKPAQRGKLYFAHELVDALVSDTGSGAALPLLAFTLERLTEGLDRGSQISLETYTAMGGVQQILADQATNALDQAVKESHLTENEVLTAVAQLVSIDENGRRIRRRVPIDVFKERPQQALMCFVDARLLVTDSAERATETWFDIAHEALLSAWSPLDTWLTGNAEYIRLRDQIIGRMNDREPLTGALLSKARAWVAEREHEISPDVAAFVHESAGTHARAEREREWARRSAAESRARALAAAVTDMTVNSSLSLQAALLGGIESLHTAATPEGDRALRQVLARTPPLLRLWAVDDDIMFTETSFAADGSVVAATSTEKLFVCRTADGARQIYPRDGTPIISRDGSMVVTQTGNGLFCVRTDDWDSWQVTLPENDEPVGLDGRILLTINRKRYVFRDMETGRIIRETAVREISSLSAPTCQWLCSAMARNISSRMSSSAGEPSPSSIPTGSRSERGRSARTGASPRRRQSVGHRRLGSGRRRPARRSAGCPARRTSI</sequence>
<gene>
    <name evidence="4" type="ORF">FDG2_3016</name>
</gene>
<dbReference type="GO" id="GO:0007165">
    <property type="term" value="P:signal transduction"/>
    <property type="evidence" value="ECO:0007669"/>
    <property type="project" value="InterPro"/>
</dbReference>
<dbReference type="Gene3D" id="3.40.50.300">
    <property type="entry name" value="P-loop containing nucleotide triphosphate hydrolases"/>
    <property type="match status" value="1"/>
</dbReference>
<evidence type="ECO:0000259" key="2">
    <source>
        <dbReference type="Pfam" id="PF13676"/>
    </source>
</evidence>
<feature type="compositionally biased region" description="Basic residues" evidence="1">
    <location>
        <begin position="904"/>
        <end position="924"/>
    </location>
</feature>
<feature type="domain" description="Novel STAND NTPase 1" evidence="3">
    <location>
        <begin position="224"/>
        <end position="614"/>
    </location>
</feature>
<dbReference type="Proteomes" id="UP000199013">
    <property type="component" value="Unassembled WGS sequence"/>
</dbReference>
<organism evidence="4 5">
    <name type="scientific">Candidatus Protofrankia californiensis</name>
    <dbReference type="NCBI Taxonomy" id="1839754"/>
    <lineage>
        <taxon>Bacteria</taxon>
        <taxon>Bacillati</taxon>
        <taxon>Actinomycetota</taxon>
        <taxon>Actinomycetes</taxon>
        <taxon>Frankiales</taxon>
        <taxon>Frankiaceae</taxon>
        <taxon>Protofrankia</taxon>
    </lineage>
</organism>
<feature type="compositionally biased region" description="Low complexity" evidence="1">
    <location>
        <begin position="925"/>
        <end position="936"/>
    </location>
</feature>
<dbReference type="InterPro" id="IPR000157">
    <property type="entry name" value="TIR_dom"/>
</dbReference>
<evidence type="ECO:0000256" key="1">
    <source>
        <dbReference type="SAM" id="MobiDB-lite"/>
    </source>
</evidence>
<evidence type="ECO:0000313" key="5">
    <source>
        <dbReference type="Proteomes" id="UP000199013"/>
    </source>
</evidence>
<evidence type="ECO:0000259" key="3">
    <source>
        <dbReference type="Pfam" id="PF20703"/>
    </source>
</evidence>